<comment type="function">
    <text evidence="11">Required for activity of the reductase.</text>
</comment>
<keyword evidence="7" id="KW-0411">Iron-sulfur</keyword>
<keyword evidence="3" id="KW-0001">2Fe-2S</keyword>
<dbReference type="Proteomes" id="UP000240530">
    <property type="component" value="Unassembled WGS sequence"/>
</dbReference>
<dbReference type="GO" id="GO:0106316">
    <property type="term" value="F:nitrite reductase (NADH) activity"/>
    <property type="evidence" value="ECO:0007669"/>
    <property type="project" value="UniProtKB-EC"/>
</dbReference>
<evidence type="ECO:0000256" key="11">
    <source>
        <dbReference type="ARBA" id="ARBA00059104"/>
    </source>
</evidence>
<dbReference type="EMBL" id="PYNS01000032">
    <property type="protein sequence ID" value="PSV07599.1"/>
    <property type="molecule type" value="Genomic_DNA"/>
</dbReference>
<dbReference type="NCBIfam" id="TIGR02378">
    <property type="entry name" value="nirD_assim_sml"/>
    <property type="match status" value="1"/>
</dbReference>
<evidence type="ECO:0000259" key="15">
    <source>
        <dbReference type="PROSITE" id="PS51296"/>
    </source>
</evidence>
<keyword evidence="6" id="KW-0408">Iron</keyword>
<dbReference type="GO" id="GO:0009344">
    <property type="term" value="C:nitrite reductase complex [NAD(P)H]"/>
    <property type="evidence" value="ECO:0007669"/>
    <property type="project" value="TreeGrafter"/>
</dbReference>
<dbReference type="PROSITE" id="PS51300">
    <property type="entry name" value="NIRD"/>
    <property type="match status" value="1"/>
</dbReference>
<reference evidence="16 17" key="1">
    <citation type="submission" date="2018-03" db="EMBL/GenBank/DDBJ databases">
        <title>Whole genome sequencing of Histamine producing bacteria.</title>
        <authorList>
            <person name="Butler K."/>
        </authorList>
    </citation>
    <scope>NUCLEOTIDE SEQUENCE [LARGE SCALE GENOMIC DNA]</scope>
    <source>
        <strain evidence="16 17">Res.4.1</strain>
    </source>
</reference>
<proteinExistence type="predicted"/>
<keyword evidence="9" id="KW-0534">Nitrate assimilation</keyword>
<sequence length="108" mass="12014">MSSWITACQLDDLIPGTGVCALIENTQVAIFRPDQSKQLFAINNMDPFSKSNVLSRGIICEHQGELWVASPLKKQRFALVDGRCLENPAMSIESYQVQVKDGNVFVQL</sequence>
<protein>
    <recommendedName>
        <fullName evidence="14">Nitrite reductase (NADH) small subunit</fullName>
        <ecNumber evidence="13">1.7.1.15</ecNumber>
    </recommendedName>
</protein>
<evidence type="ECO:0000256" key="5">
    <source>
        <dbReference type="ARBA" id="ARBA00023002"/>
    </source>
</evidence>
<evidence type="ECO:0000256" key="9">
    <source>
        <dbReference type="ARBA" id="ARBA00023063"/>
    </source>
</evidence>
<dbReference type="Pfam" id="PF13806">
    <property type="entry name" value="Rieske_2"/>
    <property type="match status" value="1"/>
</dbReference>
<keyword evidence="4" id="KW-0479">Metal-binding</keyword>
<evidence type="ECO:0000256" key="12">
    <source>
        <dbReference type="ARBA" id="ARBA00065371"/>
    </source>
</evidence>
<keyword evidence="8" id="KW-0520">NAD</keyword>
<comment type="subcellular location">
    <subcellularLocation>
        <location evidence="1">Cytoplasm</location>
    </subcellularLocation>
</comment>
<dbReference type="EC" id="1.7.1.15" evidence="13"/>
<dbReference type="Gene3D" id="2.102.10.10">
    <property type="entry name" value="Rieske [2Fe-2S] iron-sulphur domain"/>
    <property type="match status" value="1"/>
</dbReference>
<evidence type="ECO:0000256" key="3">
    <source>
        <dbReference type="ARBA" id="ARBA00022714"/>
    </source>
</evidence>
<dbReference type="GO" id="GO:0005737">
    <property type="term" value="C:cytoplasm"/>
    <property type="evidence" value="ECO:0007669"/>
    <property type="project" value="UniProtKB-SubCell"/>
</dbReference>
<evidence type="ECO:0000313" key="17">
    <source>
        <dbReference type="Proteomes" id="UP000240530"/>
    </source>
</evidence>
<dbReference type="AlphaFoldDB" id="A0A2T3KQ84"/>
<dbReference type="InterPro" id="IPR017941">
    <property type="entry name" value="Rieske_2Fe-2S"/>
</dbReference>
<organism evidence="16 17">
    <name type="scientific">Photobacterium leiognathi subsp. mandapamensis</name>
    <name type="common">Photobacterium mandapamensis</name>
    <dbReference type="NCBI Taxonomy" id="48408"/>
    <lineage>
        <taxon>Bacteria</taxon>
        <taxon>Pseudomonadati</taxon>
        <taxon>Pseudomonadota</taxon>
        <taxon>Gammaproteobacteria</taxon>
        <taxon>Vibrionales</taxon>
        <taxon>Vibrionaceae</taxon>
        <taxon>Photobacterium</taxon>
    </lineage>
</organism>
<dbReference type="GO" id="GO:0046872">
    <property type="term" value="F:metal ion binding"/>
    <property type="evidence" value="ECO:0007669"/>
    <property type="project" value="UniProtKB-KW"/>
</dbReference>
<dbReference type="PROSITE" id="PS51296">
    <property type="entry name" value="RIESKE"/>
    <property type="match status" value="1"/>
</dbReference>
<dbReference type="NCBIfam" id="NF007066">
    <property type="entry name" value="PRK09511.1"/>
    <property type="match status" value="1"/>
</dbReference>
<evidence type="ECO:0000313" key="16">
    <source>
        <dbReference type="EMBL" id="PSV07599.1"/>
    </source>
</evidence>
<comment type="subunit">
    <text evidence="12">Associates with NirB.</text>
</comment>
<dbReference type="GO" id="GO:0051537">
    <property type="term" value="F:2 iron, 2 sulfur cluster binding"/>
    <property type="evidence" value="ECO:0007669"/>
    <property type="project" value="UniProtKB-KW"/>
</dbReference>
<evidence type="ECO:0000256" key="1">
    <source>
        <dbReference type="ARBA" id="ARBA00004496"/>
    </source>
</evidence>
<dbReference type="CDD" id="cd03529">
    <property type="entry name" value="Rieske_NirD"/>
    <property type="match status" value="1"/>
</dbReference>
<dbReference type="GO" id="GO:0042128">
    <property type="term" value="P:nitrate assimilation"/>
    <property type="evidence" value="ECO:0007669"/>
    <property type="project" value="UniProtKB-KW"/>
</dbReference>
<dbReference type="SUPFAM" id="SSF50022">
    <property type="entry name" value="ISP domain"/>
    <property type="match status" value="1"/>
</dbReference>
<evidence type="ECO:0000256" key="4">
    <source>
        <dbReference type="ARBA" id="ARBA00022723"/>
    </source>
</evidence>
<dbReference type="InterPro" id="IPR017881">
    <property type="entry name" value="NirD"/>
</dbReference>
<comment type="catalytic activity">
    <reaction evidence="10">
        <text>NH4(+) + 3 NAD(+) + 2 H2O = nitrite + 3 NADH + 5 H(+)</text>
        <dbReference type="Rhea" id="RHEA:24628"/>
        <dbReference type="ChEBI" id="CHEBI:15377"/>
        <dbReference type="ChEBI" id="CHEBI:15378"/>
        <dbReference type="ChEBI" id="CHEBI:16301"/>
        <dbReference type="ChEBI" id="CHEBI:28938"/>
        <dbReference type="ChEBI" id="CHEBI:57540"/>
        <dbReference type="ChEBI" id="CHEBI:57945"/>
        <dbReference type="EC" id="1.7.1.15"/>
    </reaction>
</comment>
<evidence type="ECO:0000256" key="8">
    <source>
        <dbReference type="ARBA" id="ARBA00023027"/>
    </source>
</evidence>
<keyword evidence="2" id="KW-0963">Cytoplasm</keyword>
<dbReference type="PANTHER" id="PTHR40562">
    <property type="match status" value="1"/>
</dbReference>
<dbReference type="RefSeq" id="WP_107186091.1">
    <property type="nucleotide sequence ID" value="NZ_JAWQGC010000007.1"/>
</dbReference>
<evidence type="ECO:0000256" key="7">
    <source>
        <dbReference type="ARBA" id="ARBA00023014"/>
    </source>
</evidence>
<comment type="caution">
    <text evidence="16">The sequence shown here is derived from an EMBL/GenBank/DDBJ whole genome shotgun (WGS) entry which is preliminary data.</text>
</comment>
<evidence type="ECO:0000256" key="2">
    <source>
        <dbReference type="ARBA" id="ARBA00022490"/>
    </source>
</evidence>
<dbReference type="FunFam" id="2.102.10.10:FF:000002">
    <property type="entry name" value="Nitrite reductase [NAD(P)H] small subunit"/>
    <property type="match status" value="1"/>
</dbReference>
<keyword evidence="5 16" id="KW-0560">Oxidoreductase</keyword>
<evidence type="ECO:0000256" key="13">
    <source>
        <dbReference type="ARBA" id="ARBA00066506"/>
    </source>
</evidence>
<evidence type="ECO:0000256" key="6">
    <source>
        <dbReference type="ARBA" id="ARBA00023004"/>
    </source>
</evidence>
<gene>
    <name evidence="16" type="primary">nirD</name>
    <name evidence="16" type="ORF">C0W93_19530</name>
</gene>
<dbReference type="InterPro" id="IPR012748">
    <property type="entry name" value="Rieske-like_NirD"/>
</dbReference>
<feature type="domain" description="Rieske" evidence="15">
    <location>
        <begin position="5"/>
        <end position="106"/>
    </location>
</feature>
<name>A0A2T3KQ84_PHOLD</name>
<evidence type="ECO:0000256" key="10">
    <source>
        <dbReference type="ARBA" id="ARBA00050150"/>
    </source>
</evidence>
<dbReference type="PANTHER" id="PTHR40562:SF1">
    <property type="entry name" value="NITRITE REDUCTASE (NADH) SMALL SUBUNIT"/>
    <property type="match status" value="1"/>
</dbReference>
<dbReference type="InterPro" id="IPR036922">
    <property type="entry name" value="Rieske_2Fe-2S_sf"/>
</dbReference>
<accession>A0A2T3KQ84</accession>
<evidence type="ECO:0000256" key="14">
    <source>
        <dbReference type="ARBA" id="ARBA00072071"/>
    </source>
</evidence>